<feature type="region of interest" description="Disordered" evidence="1">
    <location>
        <begin position="18"/>
        <end position="47"/>
    </location>
</feature>
<keyword evidence="2" id="KW-1133">Transmembrane helix</keyword>
<evidence type="ECO:0000256" key="2">
    <source>
        <dbReference type="SAM" id="Phobius"/>
    </source>
</evidence>
<accession>A0ABP0DVJ6</accession>
<dbReference type="Proteomes" id="UP001642501">
    <property type="component" value="Unassembled WGS sequence"/>
</dbReference>
<evidence type="ECO:0000256" key="1">
    <source>
        <dbReference type="SAM" id="MobiDB-lite"/>
    </source>
</evidence>
<name>A0ABP0DVJ6_9PEZI</name>
<protein>
    <submittedName>
        <fullName evidence="3">Uncharacterized protein</fullName>
    </submittedName>
</protein>
<sequence length="147" mass="17100">MPATTTLSLRLATTYRNPNDPSLDDLEPSSLPRQGYKNKKVWPPDFSRMTPQEQLRLEKRFKRRIALASARPRWVKFIKLSQLFTITFVVIYCVLFMKWEYGPQPFDGVRAWFWDALDQLKGGQQNALRKPVEASRGDVLPQAKSDK</sequence>
<evidence type="ECO:0000313" key="3">
    <source>
        <dbReference type="EMBL" id="CAK7272212.1"/>
    </source>
</evidence>
<organism evidence="3 4">
    <name type="scientific">Sporothrix epigloea</name>
    <dbReference type="NCBI Taxonomy" id="1892477"/>
    <lineage>
        <taxon>Eukaryota</taxon>
        <taxon>Fungi</taxon>
        <taxon>Dikarya</taxon>
        <taxon>Ascomycota</taxon>
        <taxon>Pezizomycotina</taxon>
        <taxon>Sordariomycetes</taxon>
        <taxon>Sordariomycetidae</taxon>
        <taxon>Ophiostomatales</taxon>
        <taxon>Ophiostomataceae</taxon>
        <taxon>Sporothrix</taxon>
    </lineage>
</organism>
<proteinExistence type="predicted"/>
<gene>
    <name evidence="3" type="ORF">SEPCBS57363_005018</name>
</gene>
<keyword evidence="2" id="KW-0812">Transmembrane</keyword>
<keyword evidence="2" id="KW-0472">Membrane</keyword>
<reference evidence="3 4" key="1">
    <citation type="submission" date="2024-01" db="EMBL/GenBank/DDBJ databases">
        <authorList>
            <person name="Allen C."/>
            <person name="Tagirdzhanova G."/>
        </authorList>
    </citation>
    <scope>NUCLEOTIDE SEQUENCE [LARGE SCALE GENOMIC DNA]</scope>
    <source>
        <strain evidence="3 4">CBS 573.63</strain>
    </source>
</reference>
<dbReference type="EMBL" id="CAWUOM010000102">
    <property type="protein sequence ID" value="CAK7272212.1"/>
    <property type="molecule type" value="Genomic_DNA"/>
</dbReference>
<comment type="caution">
    <text evidence="3">The sequence shown here is derived from an EMBL/GenBank/DDBJ whole genome shotgun (WGS) entry which is preliminary data.</text>
</comment>
<feature type="transmembrane region" description="Helical" evidence="2">
    <location>
        <begin position="77"/>
        <end position="97"/>
    </location>
</feature>
<evidence type="ECO:0000313" key="4">
    <source>
        <dbReference type="Proteomes" id="UP001642501"/>
    </source>
</evidence>
<keyword evidence="4" id="KW-1185">Reference proteome</keyword>